<dbReference type="Gene3D" id="1.50.10.20">
    <property type="match status" value="1"/>
</dbReference>
<evidence type="ECO:0000313" key="4">
    <source>
        <dbReference type="Proteomes" id="UP000316476"/>
    </source>
</evidence>
<feature type="compositionally biased region" description="Low complexity" evidence="1">
    <location>
        <begin position="223"/>
        <end position="261"/>
    </location>
</feature>
<feature type="compositionally biased region" description="Polar residues" evidence="1">
    <location>
        <begin position="262"/>
        <end position="282"/>
    </location>
</feature>
<dbReference type="AlphaFoldDB" id="A0A5C6FXG0"/>
<name>A0A5C6FXG0_9PLAN</name>
<dbReference type="InterPro" id="IPR008930">
    <property type="entry name" value="Terpenoid_cyclase/PrenylTrfase"/>
</dbReference>
<feature type="compositionally biased region" description="Basic and acidic residues" evidence="1">
    <location>
        <begin position="348"/>
        <end position="360"/>
    </location>
</feature>
<feature type="region of interest" description="Disordered" evidence="1">
    <location>
        <begin position="123"/>
        <end position="189"/>
    </location>
</feature>
<reference evidence="3 4" key="1">
    <citation type="submission" date="2019-02" db="EMBL/GenBank/DDBJ databases">
        <title>Deep-cultivation of Planctomycetes and their phenomic and genomic characterization uncovers novel biology.</title>
        <authorList>
            <person name="Wiegand S."/>
            <person name="Jogler M."/>
            <person name="Boedeker C."/>
            <person name="Pinto D."/>
            <person name="Vollmers J."/>
            <person name="Rivas-Marin E."/>
            <person name="Kohn T."/>
            <person name="Peeters S.H."/>
            <person name="Heuer A."/>
            <person name="Rast P."/>
            <person name="Oberbeckmann S."/>
            <person name="Bunk B."/>
            <person name="Jeske O."/>
            <person name="Meyerdierks A."/>
            <person name="Storesund J.E."/>
            <person name="Kallscheuer N."/>
            <person name="Luecker S."/>
            <person name="Lage O.M."/>
            <person name="Pohl T."/>
            <person name="Merkel B.J."/>
            <person name="Hornburger P."/>
            <person name="Mueller R.-W."/>
            <person name="Bruemmer F."/>
            <person name="Labrenz M."/>
            <person name="Spormann A.M."/>
            <person name="Op Den Camp H."/>
            <person name="Overmann J."/>
            <person name="Amann R."/>
            <person name="Jetten M.S.M."/>
            <person name="Mascher T."/>
            <person name="Medema M.H."/>
            <person name="Devos D.P."/>
            <person name="Kaster A.-K."/>
            <person name="Ovreas L."/>
            <person name="Rohde M."/>
            <person name="Galperin M.Y."/>
            <person name="Jogler C."/>
        </authorList>
    </citation>
    <scope>NUCLEOTIDE SEQUENCE [LARGE SCALE GENOMIC DNA]</scope>
    <source>
        <strain evidence="3 4">V7</strain>
    </source>
</reference>
<dbReference type="EMBL" id="SJPZ01000001">
    <property type="protein sequence ID" value="TWU67076.1"/>
    <property type="molecule type" value="Genomic_DNA"/>
</dbReference>
<feature type="transmembrane region" description="Helical" evidence="2">
    <location>
        <begin position="12"/>
        <end position="32"/>
    </location>
</feature>
<protein>
    <recommendedName>
        <fullName evidence="5">Squalene cyclase C-terminal domain-containing protein</fullName>
    </recommendedName>
</protein>
<sequence length="658" mass="69403">MIDPTNLWTDPWVVYPVAVAAIGLLVVTVWLFGRRKRSGRQAAMVCLLMSIALHAVIFFAVPLIQNPGGSTNVAPDSDDDPGVSEINVAVFDPDLLTADVAGDDPSAMIAPLPVAELTDLVETPTVPSESPDEDDLSDVAEVVPDDPTPSEPAPIPDSLASEPFDAPPTTEDAEDQTENTDPSDLINDQPIAMATQALLDDWLNEIDATNDMAAASQIDSTQSVAPEPAVASSAASSSDPSKQPATTAPTPRPAGTPSASTQQANVRATASQPTATVSNAISSAPEAMTAGARKADFANRVGSAKQLALQQTGGDQNTEAAVGRALKFLAMHQRSDGGFDSRSAGSGQERRPLGEARSDAHGVVAGSRSDSASTGLALLAMVGSGNTHVEGPYSENVYRGLVYLIRQQKSSGSLAGNATLYASNYCHGMAALAMGEAAAMSSDPNAIEATRRALMYTRSMQHPTTGGFRYTPGDPGDLSQLGWQAMVMDAGFRAGLPADRQAVGGVLRFLRTVRAGRSGGLASYRPGEKPTRTMTAEALATRLLMGDTVPPAEIFEAEQFLLEQPPGVGQDNYYYWYYATIALHQLQDAAWQRWNQALKTRLLATQLPDGSWPTDSVWGGYGGKVYTTAMATLCLEVYYRHSLRGSSTDVAGNAATRR</sequence>
<dbReference type="CDD" id="cd00688">
    <property type="entry name" value="ISOPREN_C2_like"/>
    <property type="match status" value="1"/>
</dbReference>
<feature type="region of interest" description="Disordered" evidence="1">
    <location>
        <begin position="336"/>
        <end position="367"/>
    </location>
</feature>
<evidence type="ECO:0000313" key="3">
    <source>
        <dbReference type="EMBL" id="TWU67076.1"/>
    </source>
</evidence>
<dbReference type="Proteomes" id="UP000316476">
    <property type="component" value="Unassembled WGS sequence"/>
</dbReference>
<gene>
    <name evidence="3" type="ORF">V7x_26480</name>
</gene>
<proteinExistence type="predicted"/>
<comment type="caution">
    <text evidence="3">The sequence shown here is derived from an EMBL/GenBank/DDBJ whole genome shotgun (WGS) entry which is preliminary data.</text>
</comment>
<feature type="compositionally biased region" description="Pro residues" evidence="1">
    <location>
        <begin position="146"/>
        <end position="155"/>
    </location>
</feature>
<dbReference type="RefSeq" id="WP_197137147.1">
    <property type="nucleotide sequence ID" value="NZ_SJPZ01000001.1"/>
</dbReference>
<keyword evidence="2" id="KW-0812">Transmembrane</keyword>
<evidence type="ECO:0000256" key="1">
    <source>
        <dbReference type="SAM" id="MobiDB-lite"/>
    </source>
</evidence>
<feature type="region of interest" description="Disordered" evidence="1">
    <location>
        <begin position="217"/>
        <end position="282"/>
    </location>
</feature>
<evidence type="ECO:0008006" key="5">
    <source>
        <dbReference type="Google" id="ProtNLM"/>
    </source>
</evidence>
<accession>A0A5C6FXG0</accession>
<evidence type="ECO:0000256" key="2">
    <source>
        <dbReference type="SAM" id="Phobius"/>
    </source>
</evidence>
<keyword evidence="2" id="KW-1133">Transmembrane helix</keyword>
<keyword evidence="2" id="KW-0472">Membrane</keyword>
<dbReference type="SUPFAM" id="SSF48239">
    <property type="entry name" value="Terpenoid cyclases/Protein prenyltransferases"/>
    <property type="match status" value="1"/>
</dbReference>
<organism evidence="3 4">
    <name type="scientific">Crateriforma conspicua</name>
    <dbReference type="NCBI Taxonomy" id="2527996"/>
    <lineage>
        <taxon>Bacteria</taxon>
        <taxon>Pseudomonadati</taxon>
        <taxon>Planctomycetota</taxon>
        <taxon>Planctomycetia</taxon>
        <taxon>Planctomycetales</taxon>
        <taxon>Planctomycetaceae</taxon>
        <taxon>Crateriforma</taxon>
    </lineage>
</organism>
<feature type="transmembrane region" description="Helical" evidence="2">
    <location>
        <begin position="44"/>
        <end position="64"/>
    </location>
</feature>